<proteinExistence type="predicted"/>
<dbReference type="PROSITE" id="PS50240">
    <property type="entry name" value="TRYPSIN_DOM"/>
    <property type="match status" value="1"/>
</dbReference>
<feature type="domain" description="Peptidase S1" evidence="1">
    <location>
        <begin position="119"/>
        <end position="331"/>
    </location>
</feature>
<organism evidence="2 3">
    <name type="scientific">Allacma fusca</name>
    <dbReference type="NCBI Taxonomy" id="39272"/>
    <lineage>
        <taxon>Eukaryota</taxon>
        <taxon>Metazoa</taxon>
        <taxon>Ecdysozoa</taxon>
        <taxon>Arthropoda</taxon>
        <taxon>Hexapoda</taxon>
        <taxon>Collembola</taxon>
        <taxon>Symphypleona</taxon>
        <taxon>Sminthuridae</taxon>
        <taxon>Allacma</taxon>
    </lineage>
</organism>
<dbReference type="GO" id="GO:0004252">
    <property type="term" value="F:serine-type endopeptidase activity"/>
    <property type="evidence" value="ECO:0007669"/>
    <property type="project" value="InterPro"/>
</dbReference>
<sequence>MGFTGLIPADPFIYVLVLAVDIDSSCLNIATPVIKKISPQKQTQSKNPPSQFCSLYLRTESARQGRNFRGLKILHEVPGSRKVLLEIVLILCLFQIRTSYTESFRSRKVKRQVPEDNILIHFERFSKHDYRFVVILKEEYVSQKMACHGFLIAPNIVLTVPEPECRKLQAGKAMATAGMHNIRIHEVTQQSRDVCHIEIHPKASDKANAYMVLYLSDPFVLNDYVATISLPFSNTPNPQECMFPAWGKDEGYQNPVQVTLKIHQCNIDPSVICTEGGVCVDHGSPLVCSEGNREFAVGMLINSGPCKDRKEAYFASFMYAGFMDWLKDSIKNLPKQCYANHG</sequence>
<evidence type="ECO:0000259" key="1">
    <source>
        <dbReference type="PROSITE" id="PS50240"/>
    </source>
</evidence>
<dbReference type="InterPro" id="IPR001254">
    <property type="entry name" value="Trypsin_dom"/>
</dbReference>
<dbReference type="Proteomes" id="UP000708208">
    <property type="component" value="Unassembled WGS sequence"/>
</dbReference>
<name>A0A8J2KRF2_9HEXA</name>
<dbReference type="GO" id="GO:0006508">
    <property type="term" value="P:proteolysis"/>
    <property type="evidence" value="ECO:0007669"/>
    <property type="project" value="InterPro"/>
</dbReference>
<protein>
    <recommendedName>
        <fullName evidence="1">Peptidase S1 domain-containing protein</fullName>
    </recommendedName>
</protein>
<dbReference type="Pfam" id="PF00089">
    <property type="entry name" value="Trypsin"/>
    <property type="match status" value="1"/>
</dbReference>
<evidence type="ECO:0000313" key="3">
    <source>
        <dbReference type="Proteomes" id="UP000708208"/>
    </source>
</evidence>
<dbReference type="AlphaFoldDB" id="A0A8J2KRF2"/>
<gene>
    <name evidence="2" type="ORF">AFUS01_LOCUS28561</name>
</gene>
<reference evidence="2" key="1">
    <citation type="submission" date="2021-06" db="EMBL/GenBank/DDBJ databases">
        <authorList>
            <person name="Hodson N. C."/>
            <person name="Mongue J. A."/>
            <person name="Jaron S. K."/>
        </authorList>
    </citation>
    <scope>NUCLEOTIDE SEQUENCE</scope>
</reference>
<dbReference type="SMART" id="SM00020">
    <property type="entry name" value="Tryp_SPc"/>
    <property type="match status" value="1"/>
</dbReference>
<comment type="caution">
    <text evidence="2">The sequence shown here is derived from an EMBL/GenBank/DDBJ whole genome shotgun (WGS) entry which is preliminary data.</text>
</comment>
<dbReference type="EMBL" id="CAJVCH010409700">
    <property type="protein sequence ID" value="CAG7818027.1"/>
    <property type="molecule type" value="Genomic_DNA"/>
</dbReference>
<keyword evidence="3" id="KW-1185">Reference proteome</keyword>
<dbReference type="PANTHER" id="PTHR24271">
    <property type="entry name" value="KALLIKREIN-RELATED"/>
    <property type="match status" value="1"/>
</dbReference>
<dbReference type="PANTHER" id="PTHR24271:SF50">
    <property type="match status" value="1"/>
</dbReference>
<evidence type="ECO:0000313" key="2">
    <source>
        <dbReference type="EMBL" id="CAG7818027.1"/>
    </source>
</evidence>
<accession>A0A8J2KRF2</accession>